<dbReference type="GO" id="GO:0008915">
    <property type="term" value="F:lipid-A-disaccharide synthase activity"/>
    <property type="evidence" value="ECO:0007669"/>
    <property type="project" value="UniProtKB-UniRule"/>
</dbReference>
<dbReference type="GO" id="GO:0005543">
    <property type="term" value="F:phospholipid binding"/>
    <property type="evidence" value="ECO:0007669"/>
    <property type="project" value="TreeGrafter"/>
</dbReference>
<dbReference type="Pfam" id="PF02684">
    <property type="entry name" value="LpxB"/>
    <property type="match status" value="1"/>
</dbReference>
<evidence type="ECO:0000256" key="9">
    <source>
        <dbReference type="ARBA" id="ARBA00023098"/>
    </source>
</evidence>
<dbReference type="SUPFAM" id="SSF53756">
    <property type="entry name" value="UDP-Glycosyltransferase/glycogen phosphorylase"/>
    <property type="match status" value="1"/>
</dbReference>
<accession>A0A2T9JW88</accession>
<dbReference type="GO" id="GO:0009245">
    <property type="term" value="P:lipid A biosynthetic process"/>
    <property type="evidence" value="ECO:0007669"/>
    <property type="project" value="UniProtKB-UniRule"/>
</dbReference>
<comment type="caution">
    <text evidence="12">The sequence shown here is derived from an EMBL/GenBank/DDBJ whole genome shotgun (WGS) entry which is preliminary data.</text>
</comment>
<keyword evidence="6" id="KW-0441">Lipid A biosynthesis</keyword>
<evidence type="ECO:0000313" key="13">
    <source>
        <dbReference type="Proteomes" id="UP000244913"/>
    </source>
</evidence>
<dbReference type="InterPro" id="IPR003835">
    <property type="entry name" value="Glyco_trans_19"/>
</dbReference>
<keyword evidence="7" id="KW-0328">Glycosyltransferase</keyword>
<dbReference type="RefSeq" id="WP_116564623.1">
    <property type="nucleotide sequence ID" value="NZ_QDKP01000011.1"/>
</dbReference>
<keyword evidence="8" id="KW-0808">Transferase</keyword>
<evidence type="ECO:0000256" key="11">
    <source>
        <dbReference type="NCBIfam" id="TIGR00215"/>
    </source>
</evidence>
<comment type="similarity">
    <text evidence="2">Belongs to the LpxB family.</text>
</comment>
<keyword evidence="13" id="KW-1185">Reference proteome</keyword>
<dbReference type="Gene3D" id="3.40.50.2000">
    <property type="entry name" value="Glycogen Phosphorylase B"/>
    <property type="match status" value="1"/>
</dbReference>
<evidence type="ECO:0000256" key="2">
    <source>
        <dbReference type="ARBA" id="ARBA00007868"/>
    </source>
</evidence>
<gene>
    <name evidence="12" type="primary">lpxB</name>
    <name evidence="12" type="ORF">DDF65_03275</name>
</gene>
<dbReference type="EC" id="2.4.1.182" evidence="3 11"/>
<sequence length="394" mass="41928">MSSARPLTVMLIAAEASGDNLGAGLAKALRARLGTGVRFVGLGGARMAAEGVHSPFDIAELSILGLFEGLKAYPRVLRRLNDIEALAKREKPDVAVLIDSWGFNIRLAKRLREFDPSMTLVKYVAPQVWASRPGRARILAQAVDLLLATQPMDKPFFDAVGLPSVFVGNPALARDFGGADAARARAAIGAGPDDPILAVLPGSRPSEIERVLPAFEDAVRILKAERPGLHVVVPAAQTVATAVKARVAGWPFRAHVIEDDQAKDDAMKAATVGLACSGTVTLELALAGVPMVVGYKIGAITYALLKRLMTPRWVTLFNIAADKEVAPELLQHECTGERLAAALAERLDDPALRERQVAEQYAALERLGRGMPDPAEAAADAMLSFLESRAAKTA</sequence>
<evidence type="ECO:0000256" key="4">
    <source>
        <dbReference type="ARBA" id="ARBA00020902"/>
    </source>
</evidence>
<dbReference type="PANTHER" id="PTHR30372:SF4">
    <property type="entry name" value="LIPID-A-DISACCHARIDE SYNTHASE, MITOCHONDRIAL-RELATED"/>
    <property type="match status" value="1"/>
</dbReference>
<evidence type="ECO:0000256" key="7">
    <source>
        <dbReference type="ARBA" id="ARBA00022676"/>
    </source>
</evidence>
<proteinExistence type="inferred from homology"/>
<keyword evidence="5" id="KW-0444">Lipid biosynthesis</keyword>
<dbReference type="GO" id="GO:0016020">
    <property type="term" value="C:membrane"/>
    <property type="evidence" value="ECO:0007669"/>
    <property type="project" value="GOC"/>
</dbReference>
<organism evidence="12 13">
    <name type="scientific">Caulobacter radicis</name>
    <dbReference type="NCBI Taxonomy" id="2172650"/>
    <lineage>
        <taxon>Bacteria</taxon>
        <taxon>Pseudomonadati</taxon>
        <taxon>Pseudomonadota</taxon>
        <taxon>Alphaproteobacteria</taxon>
        <taxon>Caulobacterales</taxon>
        <taxon>Caulobacteraceae</taxon>
        <taxon>Caulobacter</taxon>
    </lineage>
</organism>
<evidence type="ECO:0000256" key="6">
    <source>
        <dbReference type="ARBA" id="ARBA00022556"/>
    </source>
</evidence>
<evidence type="ECO:0000313" key="12">
    <source>
        <dbReference type="EMBL" id="PVM87960.1"/>
    </source>
</evidence>
<comment type="catalytic activity">
    <reaction evidence="10">
        <text>a lipid X + a UDP-2-N,3-O-bis[(3R)-3-hydroxyacyl]-alpha-D-glucosamine = a lipid A disaccharide + UDP + H(+)</text>
        <dbReference type="Rhea" id="RHEA:67828"/>
        <dbReference type="ChEBI" id="CHEBI:15378"/>
        <dbReference type="ChEBI" id="CHEBI:58223"/>
        <dbReference type="ChEBI" id="CHEBI:137748"/>
        <dbReference type="ChEBI" id="CHEBI:176338"/>
        <dbReference type="ChEBI" id="CHEBI:176343"/>
        <dbReference type="EC" id="2.4.1.182"/>
    </reaction>
</comment>
<dbReference type="EMBL" id="QDKP01000011">
    <property type="protein sequence ID" value="PVM87960.1"/>
    <property type="molecule type" value="Genomic_DNA"/>
</dbReference>
<dbReference type="NCBIfam" id="TIGR00215">
    <property type="entry name" value="lpxB"/>
    <property type="match status" value="1"/>
</dbReference>
<evidence type="ECO:0000256" key="8">
    <source>
        <dbReference type="ARBA" id="ARBA00022679"/>
    </source>
</evidence>
<dbReference type="Proteomes" id="UP000244913">
    <property type="component" value="Unassembled WGS sequence"/>
</dbReference>
<comment type="function">
    <text evidence="1">Condensation of UDP-2,3-diacylglucosamine and 2,3-diacylglucosamine-1-phosphate to form lipid A disaccharide, a precursor of lipid A, a phosphorylated glycolipid that anchors the lipopolysaccharide to the outer membrane of the cell.</text>
</comment>
<keyword evidence="9" id="KW-0443">Lipid metabolism</keyword>
<evidence type="ECO:0000256" key="5">
    <source>
        <dbReference type="ARBA" id="ARBA00022516"/>
    </source>
</evidence>
<name>A0A2T9JW88_9CAUL</name>
<dbReference type="PANTHER" id="PTHR30372">
    <property type="entry name" value="LIPID-A-DISACCHARIDE SYNTHASE"/>
    <property type="match status" value="1"/>
</dbReference>
<evidence type="ECO:0000256" key="1">
    <source>
        <dbReference type="ARBA" id="ARBA00002056"/>
    </source>
</evidence>
<reference evidence="12 13" key="1">
    <citation type="submission" date="2018-04" db="EMBL/GenBank/DDBJ databases">
        <title>The genome sequence of Caulobacter sp. 736.</title>
        <authorList>
            <person name="Gao J."/>
            <person name="Sun J."/>
        </authorList>
    </citation>
    <scope>NUCLEOTIDE SEQUENCE [LARGE SCALE GENOMIC DNA]</scope>
    <source>
        <strain evidence="12 13">736</strain>
    </source>
</reference>
<evidence type="ECO:0000256" key="3">
    <source>
        <dbReference type="ARBA" id="ARBA00012687"/>
    </source>
</evidence>
<protein>
    <recommendedName>
        <fullName evidence="4 11">Lipid-A-disaccharide synthase</fullName>
        <ecNumber evidence="3 11">2.4.1.182</ecNumber>
    </recommendedName>
</protein>
<evidence type="ECO:0000256" key="10">
    <source>
        <dbReference type="ARBA" id="ARBA00048975"/>
    </source>
</evidence>
<dbReference type="AlphaFoldDB" id="A0A2T9JW88"/>